<evidence type="ECO:0000313" key="2">
    <source>
        <dbReference type="Proteomes" id="UP000627369"/>
    </source>
</evidence>
<dbReference type="AlphaFoldDB" id="A0A919G358"/>
<protein>
    <submittedName>
        <fullName evidence="1">Uncharacterized protein</fullName>
    </submittedName>
</protein>
<dbReference type="EMBL" id="BNAS01000006">
    <property type="protein sequence ID" value="GHH77258.1"/>
    <property type="molecule type" value="Genomic_DNA"/>
</dbReference>
<proteinExistence type="predicted"/>
<evidence type="ECO:0000313" key="1">
    <source>
        <dbReference type="EMBL" id="GHH77258.1"/>
    </source>
</evidence>
<sequence>MDDAELDAIEARCKAASPGPWKSFIEGRDHRSGDDFIQVGDDADGPDMYVSRHTSSGLRPASAQDLDFIAAARQDIPDLLAELKRLRSQGP</sequence>
<reference evidence="1" key="2">
    <citation type="submission" date="2020-09" db="EMBL/GenBank/DDBJ databases">
        <authorList>
            <person name="Sun Q."/>
            <person name="Zhou Y."/>
        </authorList>
    </citation>
    <scope>NUCLEOTIDE SEQUENCE</scope>
    <source>
        <strain evidence="1">CGMCC 4.7398</strain>
    </source>
</reference>
<accession>A0A919G358</accession>
<keyword evidence="2" id="KW-1185">Reference proteome</keyword>
<dbReference type="Proteomes" id="UP000627369">
    <property type="component" value="Unassembled WGS sequence"/>
</dbReference>
<reference evidence="1" key="1">
    <citation type="journal article" date="2014" name="Int. J. Syst. Evol. Microbiol.">
        <title>Complete genome sequence of Corynebacterium casei LMG S-19264T (=DSM 44701T), isolated from a smear-ripened cheese.</title>
        <authorList>
            <consortium name="US DOE Joint Genome Institute (JGI-PGF)"/>
            <person name="Walter F."/>
            <person name="Albersmeier A."/>
            <person name="Kalinowski J."/>
            <person name="Ruckert C."/>
        </authorList>
    </citation>
    <scope>NUCLEOTIDE SEQUENCE</scope>
    <source>
        <strain evidence="1">CGMCC 4.7398</strain>
    </source>
</reference>
<comment type="caution">
    <text evidence="1">The sequence shown here is derived from an EMBL/GenBank/DDBJ whole genome shotgun (WGS) entry which is preliminary data.</text>
</comment>
<gene>
    <name evidence="1" type="ORF">GCM10017772_37790</name>
</gene>
<organism evidence="1 2">
    <name type="scientific">Promicromonospora soli</name>
    <dbReference type="NCBI Taxonomy" id="2035533"/>
    <lineage>
        <taxon>Bacteria</taxon>
        <taxon>Bacillati</taxon>
        <taxon>Actinomycetota</taxon>
        <taxon>Actinomycetes</taxon>
        <taxon>Micrococcales</taxon>
        <taxon>Promicromonosporaceae</taxon>
        <taxon>Promicromonospora</taxon>
    </lineage>
</organism>
<name>A0A919G358_9MICO</name>